<sequence length="73" mass="7851">MSEQYIVAVLLDLSLVVDACGPFRSRQRAGAAAKKINDAGAWTEADPDGATIIAQVVRLRSVEELVEEARDHG</sequence>
<dbReference type="RefSeq" id="WP_066217387.1">
    <property type="nucleotide sequence ID" value="NZ_FNSN01000001.1"/>
</dbReference>
<dbReference type="STRING" id="156980.SAMN04489745_0030"/>
<reference evidence="2 3" key="1">
    <citation type="submission" date="2016-10" db="EMBL/GenBank/DDBJ databases">
        <authorList>
            <person name="de Groot N.N."/>
        </authorList>
    </citation>
    <scope>NUCLEOTIDE SEQUENCE [LARGE SCALE GENOMIC DNA]</scope>
    <source>
        <strain evidence="2 3">DSM 10495</strain>
    </source>
</reference>
<evidence type="ECO:0000313" key="3">
    <source>
        <dbReference type="Proteomes" id="UP000182652"/>
    </source>
</evidence>
<protein>
    <submittedName>
        <fullName evidence="2">Uncharacterized protein</fullName>
    </submittedName>
</protein>
<evidence type="ECO:0000313" key="1">
    <source>
        <dbReference type="EMBL" id="SEB28971.1"/>
    </source>
</evidence>
<organism evidence="2 3">
    <name type="scientific">Arthrobacter woluwensis</name>
    <dbReference type="NCBI Taxonomy" id="156980"/>
    <lineage>
        <taxon>Bacteria</taxon>
        <taxon>Bacillati</taxon>
        <taxon>Actinomycetota</taxon>
        <taxon>Actinomycetes</taxon>
        <taxon>Micrococcales</taxon>
        <taxon>Micrococcaceae</taxon>
        <taxon>Arthrobacter</taxon>
    </lineage>
</organism>
<evidence type="ECO:0000313" key="2">
    <source>
        <dbReference type="EMBL" id="SEC53161.1"/>
    </source>
</evidence>
<name>A0A1H4TAJ5_9MICC</name>
<dbReference type="EMBL" id="FNSN01000001">
    <property type="protein sequence ID" value="SEB28971.1"/>
    <property type="molecule type" value="Genomic_DNA"/>
</dbReference>
<dbReference type="AlphaFoldDB" id="A0A1H4TAJ5"/>
<accession>A0A1H4TAJ5</accession>
<dbReference type="Proteomes" id="UP000182652">
    <property type="component" value="Unassembled WGS sequence"/>
</dbReference>
<gene>
    <name evidence="1" type="ORF">SAMN04489745_0030</name>
    <name evidence="2" type="ORF">SAMN04489745_3107</name>
</gene>
<keyword evidence="3" id="KW-1185">Reference proteome</keyword>
<dbReference type="EMBL" id="FNSN01000003">
    <property type="protein sequence ID" value="SEC53161.1"/>
    <property type="molecule type" value="Genomic_DNA"/>
</dbReference>
<proteinExistence type="predicted"/>